<comment type="cofactor">
    <cofactor evidence="1">
        <name>Zn(2+)</name>
        <dbReference type="ChEBI" id="CHEBI:29105"/>
    </cofactor>
</comment>
<dbReference type="Gene3D" id="3.60.15.10">
    <property type="entry name" value="Ribonuclease Z/Hydroxyacylglutathione hydrolase-like"/>
    <property type="match status" value="1"/>
</dbReference>
<proteinExistence type="predicted"/>
<sequence>MVFQVLETPGHTPGSVTFKSGGMLFTGDTLFAGSCGRTDFPGGDWRAMLASLKRLYELPGEFKVYPGHEWTTTLGDERRTNCFMRQALDEA</sequence>
<dbReference type="AlphaFoldDB" id="A0A645IIV9"/>
<dbReference type="InterPro" id="IPR051453">
    <property type="entry name" value="MBL_Glyoxalase_II"/>
</dbReference>
<evidence type="ECO:0000256" key="4">
    <source>
        <dbReference type="ARBA" id="ARBA00022833"/>
    </source>
</evidence>
<dbReference type="PANTHER" id="PTHR46233">
    <property type="entry name" value="HYDROXYACYLGLUTATHIONE HYDROLASE GLOC"/>
    <property type="match status" value="1"/>
</dbReference>
<dbReference type="SUPFAM" id="SSF56281">
    <property type="entry name" value="Metallo-hydrolase/oxidoreductase"/>
    <property type="match status" value="1"/>
</dbReference>
<comment type="caution">
    <text evidence="6">The sequence shown here is derived from an EMBL/GenBank/DDBJ whole genome shotgun (WGS) entry which is preliminary data.</text>
</comment>
<dbReference type="EC" id="3.1.2.6" evidence="6"/>
<keyword evidence="4" id="KW-0862">Zinc</keyword>
<name>A0A645IIV9_9ZZZZ</name>
<evidence type="ECO:0000259" key="5">
    <source>
        <dbReference type="Pfam" id="PF00753"/>
    </source>
</evidence>
<dbReference type="PANTHER" id="PTHR46233:SF3">
    <property type="entry name" value="HYDROXYACYLGLUTATHIONE HYDROLASE GLOC"/>
    <property type="match status" value="1"/>
</dbReference>
<dbReference type="EMBL" id="VSSQ01115530">
    <property type="protein sequence ID" value="MPN50926.1"/>
    <property type="molecule type" value="Genomic_DNA"/>
</dbReference>
<dbReference type="InterPro" id="IPR001279">
    <property type="entry name" value="Metallo-B-lactamas"/>
</dbReference>
<dbReference type="InterPro" id="IPR036866">
    <property type="entry name" value="RibonucZ/Hydroxyglut_hydro"/>
</dbReference>
<evidence type="ECO:0000256" key="2">
    <source>
        <dbReference type="ARBA" id="ARBA00022723"/>
    </source>
</evidence>
<evidence type="ECO:0000256" key="1">
    <source>
        <dbReference type="ARBA" id="ARBA00001947"/>
    </source>
</evidence>
<organism evidence="6">
    <name type="scientific">bioreactor metagenome</name>
    <dbReference type="NCBI Taxonomy" id="1076179"/>
    <lineage>
        <taxon>unclassified sequences</taxon>
        <taxon>metagenomes</taxon>
        <taxon>ecological metagenomes</taxon>
    </lineage>
</organism>
<dbReference type="GO" id="GO:0046872">
    <property type="term" value="F:metal ion binding"/>
    <property type="evidence" value="ECO:0007669"/>
    <property type="project" value="UniProtKB-KW"/>
</dbReference>
<keyword evidence="3 6" id="KW-0378">Hydrolase</keyword>
<accession>A0A645IIV9</accession>
<evidence type="ECO:0000313" key="6">
    <source>
        <dbReference type="EMBL" id="MPN50926.1"/>
    </source>
</evidence>
<reference evidence="6" key="1">
    <citation type="submission" date="2019-08" db="EMBL/GenBank/DDBJ databases">
        <authorList>
            <person name="Kucharzyk K."/>
            <person name="Murdoch R.W."/>
            <person name="Higgins S."/>
            <person name="Loffler F."/>
        </authorList>
    </citation>
    <scope>NUCLEOTIDE SEQUENCE</scope>
</reference>
<dbReference type="Pfam" id="PF00753">
    <property type="entry name" value="Lactamase_B"/>
    <property type="match status" value="1"/>
</dbReference>
<evidence type="ECO:0000256" key="3">
    <source>
        <dbReference type="ARBA" id="ARBA00022801"/>
    </source>
</evidence>
<gene>
    <name evidence="6" type="primary">gloC_38</name>
    <name evidence="6" type="ORF">SDC9_198566</name>
</gene>
<protein>
    <submittedName>
        <fullName evidence="6">Hydroxyacylglutathione hydrolase GloC</fullName>
        <ecNumber evidence="6">3.1.2.6</ecNumber>
    </submittedName>
</protein>
<feature type="domain" description="Metallo-beta-lactamase" evidence="5">
    <location>
        <begin position="7"/>
        <end position="68"/>
    </location>
</feature>
<dbReference type="GO" id="GO:0004416">
    <property type="term" value="F:hydroxyacylglutathione hydrolase activity"/>
    <property type="evidence" value="ECO:0007669"/>
    <property type="project" value="UniProtKB-EC"/>
</dbReference>
<keyword evidence="2" id="KW-0479">Metal-binding</keyword>